<sequence>MSNERAKPRRSAETDSRDKRFLGSIQSILDPERSVSRPPRLNGLKKKSETFKECNNINDALESLNLSNSEVCVSLADVKSFLQKNSGNLTENDYSKLATTLCDAALEQNDIYFVLDLCTELIASQHFQNSFSACLKEAIRKFLDEEESNLPTLPTVLAQLLVNKWPRKFNRALESSNLVLFTIFNTIIGWIGFLNEICKKNTELEENNEINKNLFLKCVEGLATFCDSGQKSLWLNSPELFDDIYNVCFELLVNDLNNVVIPRSLKCSLLNLCFQQRKWSQANTPKYLNVSTQTVANGR</sequence>
<organism evidence="3 4">
    <name type="scientific">Meloidogyne enterolobii</name>
    <name type="common">Root-knot nematode worm</name>
    <name type="synonym">Meloidogyne mayaguensis</name>
    <dbReference type="NCBI Taxonomy" id="390850"/>
    <lineage>
        <taxon>Eukaryota</taxon>
        <taxon>Metazoa</taxon>
        <taxon>Ecdysozoa</taxon>
        <taxon>Nematoda</taxon>
        <taxon>Chromadorea</taxon>
        <taxon>Rhabditida</taxon>
        <taxon>Tylenchina</taxon>
        <taxon>Tylenchomorpha</taxon>
        <taxon>Tylenchoidea</taxon>
        <taxon>Meloidogynidae</taxon>
        <taxon>Meloidogyninae</taxon>
        <taxon>Meloidogyne</taxon>
    </lineage>
</organism>
<dbReference type="OrthoDB" id="5820655at2759"/>
<evidence type="ECO:0000256" key="1">
    <source>
        <dbReference type="SAM" id="Phobius"/>
    </source>
</evidence>
<gene>
    <name evidence="3" type="ORF">MENT_LOCUS24539</name>
</gene>
<name>A0A6V7VDE6_MELEN</name>
<evidence type="ECO:0000259" key="2">
    <source>
        <dbReference type="Pfam" id="PF24628"/>
    </source>
</evidence>
<keyword evidence="1" id="KW-1133">Transmembrane helix</keyword>
<feature type="domain" description="DUF7627" evidence="2">
    <location>
        <begin position="61"/>
        <end position="286"/>
    </location>
</feature>
<accession>A0A6V7VDE6</accession>
<dbReference type="EMBL" id="CAJEWN010000209">
    <property type="protein sequence ID" value="CAD2172960.1"/>
    <property type="molecule type" value="Genomic_DNA"/>
</dbReference>
<evidence type="ECO:0000313" key="3">
    <source>
        <dbReference type="EMBL" id="CAD2172960.1"/>
    </source>
</evidence>
<dbReference type="Proteomes" id="UP000580250">
    <property type="component" value="Unassembled WGS sequence"/>
</dbReference>
<feature type="transmembrane region" description="Helical" evidence="1">
    <location>
        <begin position="177"/>
        <end position="194"/>
    </location>
</feature>
<proteinExistence type="predicted"/>
<dbReference type="Pfam" id="PF24628">
    <property type="entry name" value="DUF7627"/>
    <property type="match status" value="1"/>
</dbReference>
<dbReference type="InterPro" id="IPR056044">
    <property type="entry name" value="DUF7627"/>
</dbReference>
<reference evidence="3 4" key="1">
    <citation type="submission" date="2020-08" db="EMBL/GenBank/DDBJ databases">
        <authorList>
            <person name="Koutsovoulos G."/>
            <person name="Danchin GJ E."/>
        </authorList>
    </citation>
    <scope>NUCLEOTIDE SEQUENCE [LARGE SCALE GENOMIC DNA]</scope>
</reference>
<comment type="caution">
    <text evidence="3">The sequence shown here is derived from an EMBL/GenBank/DDBJ whole genome shotgun (WGS) entry which is preliminary data.</text>
</comment>
<keyword evidence="1" id="KW-0812">Transmembrane</keyword>
<keyword evidence="1" id="KW-0472">Membrane</keyword>
<dbReference type="AlphaFoldDB" id="A0A6V7VDE6"/>
<protein>
    <recommendedName>
        <fullName evidence="2">DUF7627 domain-containing protein</fullName>
    </recommendedName>
</protein>
<evidence type="ECO:0000313" key="4">
    <source>
        <dbReference type="Proteomes" id="UP000580250"/>
    </source>
</evidence>